<accession>A0A7W9DBQ7</accession>
<sequence length="211" mass="22282">MTAETVSLAPHQVQPSADVLAYRVSPAAHLADRMVAGSSAAVALKEVPFSQQVGLRAANDDARSAFEGVLGAALPTTVGSRVALPSGGSVVWLSPDEFLVIAPDAAPGEELLFSRLEAALGSLSGQVVELSANRTILELSGESSREVLEKTIQLDLHDSAFPVGHTVQTLLENTGIILSRTEENTWQVIPRASFTVHIAGWLLDGMREYAS</sequence>
<dbReference type="Proteomes" id="UP000523863">
    <property type="component" value="Unassembled WGS sequence"/>
</dbReference>
<protein>
    <submittedName>
        <fullName evidence="1">Sarcosine oxidase subunit gamma</fullName>
        <ecNumber evidence="1">1.5.3.1</ecNumber>
    </submittedName>
</protein>
<dbReference type="RefSeq" id="WP_338087502.1">
    <property type="nucleotide sequence ID" value="NZ_JACHBL010000001.1"/>
</dbReference>
<dbReference type="Gene3D" id="3.30.1360.120">
    <property type="entry name" value="Probable tRNA modification gtpase trme, domain 1"/>
    <property type="match status" value="1"/>
</dbReference>
<dbReference type="Gene3D" id="3.30.70.1520">
    <property type="entry name" value="Heterotetrameric sarcosine oxidase"/>
    <property type="match status" value="1"/>
</dbReference>
<keyword evidence="2" id="KW-1185">Reference proteome</keyword>
<dbReference type="InterPro" id="IPR027266">
    <property type="entry name" value="TrmE/GcvT-like"/>
</dbReference>
<dbReference type="InterPro" id="IPR007375">
    <property type="entry name" value="SoxG"/>
</dbReference>
<gene>
    <name evidence="1" type="ORF">BKA12_002048</name>
</gene>
<dbReference type="AlphaFoldDB" id="A0A7W9DBQ7"/>
<keyword evidence="1" id="KW-0560">Oxidoreductase</keyword>
<dbReference type="Pfam" id="PF04268">
    <property type="entry name" value="SoxG"/>
    <property type="match status" value="1"/>
</dbReference>
<organism evidence="1 2">
    <name type="scientific">Neomicrococcus lactis</name>
    <dbReference type="NCBI Taxonomy" id="732241"/>
    <lineage>
        <taxon>Bacteria</taxon>
        <taxon>Bacillati</taxon>
        <taxon>Actinomycetota</taxon>
        <taxon>Actinomycetes</taxon>
        <taxon>Micrococcales</taxon>
        <taxon>Micrococcaceae</taxon>
        <taxon>Neomicrococcus</taxon>
    </lineage>
</organism>
<dbReference type="EMBL" id="JACHBL010000001">
    <property type="protein sequence ID" value="MBB5598968.1"/>
    <property type="molecule type" value="Genomic_DNA"/>
</dbReference>
<dbReference type="SUPFAM" id="SSF103025">
    <property type="entry name" value="Folate-binding domain"/>
    <property type="match status" value="1"/>
</dbReference>
<proteinExistence type="predicted"/>
<reference evidence="1 2" key="1">
    <citation type="submission" date="2020-08" db="EMBL/GenBank/DDBJ databases">
        <title>Sequencing the genomes of 1000 actinobacteria strains.</title>
        <authorList>
            <person name="Klenk H.-P."/>
        </authorList>
    </citation>
    <scope>NUCLEOTIDE SEQUENCE [LARGE SCALE GENOMIC DNA]</scope>
    <source>
        <strain evidence="1 2">DSM 23694</strain>
    </source>
</reference>
<comment type="caution">
    <text evidence="1">The sequence shown here is derived from an EMBL/GenBank/DDBJ whole genome shotgun (WGS) entry which is preliminary data.</text>
</comment>
<dbReference type="EC" id="1.5.3.1" evidence="1"/>
<dbReference type="GO" id="GO:0008115">
    <property type="term" value="F:sarcosine oxidase activity"/>
    <property type="evidence" value="ECO:0007669"/>
    <property type="project" value="UniProtKB-EC"/>
</dbReference>
<evidence type="ECO:0000313" key="2">
    <source>
        <dbReference type="Proteomes" id="UP000523863"/>
    </source>
</evidence>
<evidence type="ECO:0000313" key="1">
    <source>
        <dbReference type="EMBL" id="MBB5598968.1"/>
    </source>
</evidence>
<name>A0A7W9DBQ7_9MICC</name>